<dbReference type="InterPro" id="IPR002525">
    <property type="entry name" value="Transp_IS110-like_N"/>
</dbReference>
<dbReference type="InterPro" id="IPR003346">
    <property type="entry name" value="Transposase_20"/>
</dbReference>
<accession>A0A176T0D6</accession>
<dbReference type="GO" id="GO:0006313">
    <property type="term" value="P:DNA transposition"/>
    <property type="evidence" value="ECO:0007669"/>
    <property type="project" value="InterPro"/>
</dbReference>
<dbReference type="OrthoDB" id="964423at2"/>
<feature type="domain" description="Transposase IS116/IS110/IS902 C-terminal" evidence="2">
    <location>
        <begin position="202"/>
        <end position="288"/>
    </location>
</feature>
<dbReference type="PANTHER" id="PTHR33055:SF3">
    <property type="entry name" value="PUTATIVE TRANSPOSASE FOR IS117-RELATED"/>
    <property type="match status" value="1"/>
</dbReference>
<evidence type="ECO:0000259" key="1">
    <source>
        <dbReference type="Pfam" id="PF01548"/>
    </source>
</evidence>
<evidence type="ECO:0000313" key="3">
    <source>
        <dbReference type="EMBL" id="OAD41350.1"/>
    </source>
</evidence>
<dbReference type="RefSeq" id="WP_068452240.1">
    <property type="nucleotide sequence ID" value="NZ_CANKUV010000039.1"/>
</dbReference>
<dbReference type="Pfam" id="PF02371">
    <property type="entry name" value="Transposase_20"/>
    <property type="match status" value="1"/>
</dbReference>
<proteinExistence type="predicted"/>
<organism evidence="3 4">
    <name type="scientific">Polaribacter atrinae</name>
    <dbReference type="NCBI Taxonomy" id="1333662"/>
    <lineage>
        <taxon>Bacteria</taxon>
        <taxon>Pseudomonadati</taxon>
        <taxon>Bacteroidota</taxon>
        <taxon>Flavobacteriia</taxon>
        <taxon>Flavobacteriales</taxon>
        <taxon>Flavobacteriaceae</taxon>
    </lineage>
</organism>
<name>A0A176T0D6_9FLAO</name>
<dbReference type="GO" id="GO:0003677">
    <property type="term" value="F:DNA binding"/>
    <property type="evidence" value="ECO:0007669"/>
    <property type="project" value="InterPro"/>
</dbReference>
<feature type="domain" description="Transposase IS110-like N-terminal" evidence="1">
    <location>
        <begin position="8"/>
        <end position="151"/>
    </location>
</feature>
<dbReference type="Proteomes" id="UP000076923">
    <property type="component" value="Unassembled WGS sequence"/>
</dbReference>
<protein>
    <submittedName>
        <fullName evidence="3">Transposase</fullName>
    </submittedName>
</protein>
<sequence>MKNYQEVVGIDVSKKTIDAYCYHAQVHKEFKNDLTGYKSLIKWVLKATKDSAVFYCFENTGYYSLKLALYLHSKKVIYVEESPLKIKRSSGIVKEKTDKLDAQVIARYGWLYREELTASTVKSSAHLELGRLLALRDQLVRNNAGLKGTLKEMKVLLTSSTTDLGCISLKRSIDYLTKQVKAIKNRIEEIIFDDISMSKNYELLRSMRGIGLVVACQLIYHTGNFTRFKSWRAFSSYCGTAPFEHRSGTSIHRRKQCHYLGDRKMKSLLSMASVSAIQHDSELKLYYQKKIAEGKDKMLAINNVRNKLLARAFAVVKRGTPYVVLKNYAA</sequence>
<comment type="caution">
    <text evidence="3">The sequence shown here is derived from an EMBL/GenBank/DDBJ whole genome shotgun (WGS) entry which is preliminary data.</text>
</comment>
<dbReference type="EMBL" id="LVWE01000076">
    <property type="protein sequence ID" value="OAD41350.1"/>
    <property type="molecule type" value="Genomic_DNA"/>
</dbReference>
<dbReference type="PANTHER" id="PTHR33055">
    <property type="entry name" value="TRANSPOSASE FOR INSERTION SEQUENCE ELEMENT IS1111A"/>
    <property type="match status" value="1"/>
</dbReference>
<dbReference type="InterPro" id="IPR047650">
    <property type="entry name" value="Transpos_IS110"/>
</dbReference>
<evidence type="ECO:0000313" key="4">
    <source>
        <dbReference type="Proteomes" id="UP000076923"/>
    </source>
</evidence>
<reference evidence="3 4" key="1">
    <citation type="submission" date="2016-02" db="EMBL/GenBank/DDBJ databases">
        <title>Draft genome sequence of Polaribacter atrinae KACC17473.</title>
        <authorList>
            <person name="Shin S.-K."/>
            <person name="Yi H."/>
        </authorList>
    </citation>
    <scope>NUCLEOTIDE SEQUENCE [LARGE SCALE GENOMIC DNA]</scope>
    <source>
        <strain evidence="3 4">KACC 17473</strain>
    </source>
</reference>
<dbReference type="AlphaFoldDB" id="A0A176T0D6"/>
<dbReference type="NCBIfam" id="NF033542">
    <property type="entry name" value="transpos_IS110"/>
    <property type="match status" value="1"/>
</dbReference>
<keyword evidence="4" id="KW-1185">Reference proteome</keyword>
<dbReference type="GO" id="GO:0004803">
    <property type="term" value="F:transposase activity"/>
    <property type="evidence" value="ECO:0007669"/>
    <property type="project" value="InterPro"/>
</dbReference>
<gene>
    <name evidence="3" type="ORF">LPB303_15490</name>
</gene>
<evidence type="ECO:0000259" key="2">
    <source>
        <dbReference type="Pfam" id="PF02371"/>
    </source>
</evidence>
<dbReference type="Pfam" id="PF01548">
    <property type="entry name" value="DEDD_Tnp_IS110"/>
    <property type="match status" value="1"/>
</dbReference>
<dbReference type="STRING" id="1333662.LPB303_15490"/>